<dbReference type="InterPro" id="IPR023214">
    <property type="entry name" value="HAD_sf"/>
</dbReference>
<dbReference type="RefSeq" id="WP_226798322.1">
    <property type="nucleotide sequence ID" value="NZ_CAAKNU010000033.1"/>
</dbReference>
<name>A0A5K1ITR6_9ACTN</name>
<proteinExistence type="predicted"/>
<protein>
    <submittedName>
        <fullName evidence="1">Uncharacterized protein</fullName>
    </submittedName>
</protein>
<sequence length="42" mass="4401">MSVAIGNALPQVKEHSLYVTGSADEDGAVGALEHFGLMLLMK</sequence>
<dbReference type="Proteomes" id="UP000361836">
    <property type="component" value="Unassembled WGS sequence"/>
</dbReference>
<dbReference type="Pfam" id="PF08282">
    <property type="entry name" value="Hydrolase_3"/>
    <property type="match status" value="1"/>
</dbReference>
<dbReference type="SUPFAM" id="SSF56784">
    <property type="entry name" value="HAD-like"/>
    <property type="match status" value="1"/>
</dbReference>
<evidence type="ECO:0000313" key="1">
    <source>
        <dbReference type="EMBL" id="VWL91972.1"/>
    </source>
</evidence>
<keyword evidence="2" id="KW-1185">Reference proteome</keyword>
<gene>
    <name evidence="1" type="ORF">KCJAJFAP_02067</name>
</gene>
<accession>A0A5K1ITR6</accession>
<dbReference type="AlphaFoldDB" id="A0A5K1ITR6"/>
<reference evidence="1 2" key="1">
    <citation type="submission" date="2019-10" db="EMBL/GenBank/DDBJ databases">
        <authorList>
            <person name="Wolf R A."/>
        </authorList>
    </citation>
    <scope>NUCLEOTIDE SEQUENCE [LARGE SCALE GENOMIC DNA]</scope>
    <source>
        <strain evidence="1">Collinsella_aerofaciens_MC2</strain>
    </source>
</reference>
<organism evidence="1 2">
    <name type="scientific">Collinsella aerofaciens</name>
    <dbReference type="NCBI Taxonomy" id="74426"/>
    <lineage>
        <taxon>Bacteria</taxon>
        <taxon>Bacillati</taxon>
        <taxon>Actinomycetota</taxon>
        <taxon>Coriobacteriia</taxon>
        <taxon>Coriobacteriales</taxon>
        <taxon>Coriobacteriaceae</taxon>
        <taxon>Collinsella</taxon>
    </lineage>
</organism>
<evidence type="ECO:0000313" key="2">
    <source>
        <dbReference type="Proteomes" id="UP000361836"/>
    </source>
</evidence>
<dbReference type="InterPro" id="IPR036412">
    <property type="entry name" value="HAD-like_sf"/>
</dbReference>
<dbReference type="EMBL" id="CABWIE010000010">
    <property type="protein sequence ID" value="VWL91972.1"/>
    <property type="molecule type" value="Genomic_DNA"/>
</dbReference>
<dbReference type="Gene3D" id="3.40.50.1000">
    <property type="entry name" value="HAD superfamily/HAD-like"/>
    <property type="match status" value="1"/>
</dbReference>